<comment type="caution">
    <text evidence="1">The sequence shown here is derived from an EMBL/GenBank/DDBJ whole genome shotgun (WGS) entry which is preliminary data.</text>
</comment>
<reference evidence="1" key="1">
    <citation type="journal article" date="2014" name="Front. Microbiol.">
        <title>High frequency of phylogenetically diverse reductive dehalogenase-homologous genes in deep subseafloor sedimentary metagenomes.</title>
        <authorList>
            <person name="Kawai M."/>
            <person name="Futagami T."/>
            <person name="Toyoda A."/>
            <person name="Takaki Y."/>
            <person name="Nishi S."/>
            <person name="Hori S."/>
            <person name="Arai W."/>
            <person name="Tsubouchi T."/>
            <person name="Morono Y."/>
            <person name="Uchiyama I."/>
            <person name="Ito T."/>
            <person name="Fujiyama A."/>
            <person name="Inagaki F."/>
            <person name="Takami H."/>
        </authorList>
    </citation>
    <scope>NUCLEOTIDE SEQUENCE</scope>
    <source>
        <strain evidence="1">Expedition CK06-06</strain>
    </source>
</reference>
<name>X0T467_9ZZZZ</name>
<proteinExistence type="predicted"/>
<sequence length="69" mass="7673">RKIHELGVRDCKRLIIPAALKERIIEKLDAMGVNAYTLEIGDSTLETIASDIARSLRGCKNPREAGREP</sequence>
<evidence type="ECO:0000313" key="1">
    <source>
        <dbReference type="EMBL" id="GAF88293.1"/>
    </source>
</evidence>
<gene>
    <name evidence="1" type="ORF">S01H1_23851</name>
</gene>
<protein>
    <submittedName>
        <fullName evidence="1">Uncharacterized protein</fullName>
    </submittedName>
</protein>
<organism evidence="1">
    <name type="scientific">marine sediment metagenome</name>
    <dbReference type="NCBI Taxonomy" id="412755"/>
    <lineage>
        <taxon>unclassified sequences</taxon>
        <taxon>metagenomes</taxon>
        <taxon>ecological metagenomes</taxon>
    </lineage>
</organism>
<dbReference type="EMBL" id="BARS01013928">
    <property type="protein sequence ID" value="GAF88293.1"/>
    <property type="molecule type" value="Genomic_DNA"/>
</dbReference>
<dbReference type="AlphaFoldDB" id="X0T467"/>
<feature type="non-terminal residue" evidence="1">
    <location>
        <position position="1"/>
    </location>
</feature>
<accession>X0T467</accession>